<feature type="binding site" evidence="6">
    <location>
        <position position="122"/>
    </location>
    <ligand>
        <name>Mg(2+)</name>
        <dbReference type="ChEBI" id="CHEBI:18420"/>
        <label>1</label>
        <note>catalytic</note>
    </ligand>
</feature>
<evidence type="ECO:0000313" key="8">
    <source>
        <dbReference type="EMBL" id="GAX77080.1"/>
    </source>
</evidence>
<dbReference type="InterPro" id="IPR020583">
    <property type="entry name" value="Inositol_monoP_metal-BS"/>
</dbReference>
<dbReference type="UniPathway" id="UPA00823">
    <property type="reaction ID" value="UER00788"/>
</dbReference>
<dbReference type="EC" id="3.1.3.25" evidence="7"/>
<feature type="binding site" evidence="6">
    <location>
        <position position="119"/>
    </location>
    <ligand>
        <name>Mg(2+)</name>
        <dbReference type="ChEBI" id="CHEBI:18420"/>
        <label>1</label>
        <note>catalytic</note>
    </ligand>
</feature>
<dbReference type="OrthoDB" id="10254945at2759"/>
<dbReference type="PROSITE" id="PS00630">
    <property type="entry name" value="IMP_2"/>
    <property type="match status" value="1"/>
</dbReference>
<feature type="binding site" evidence="6">
    <location>
        <position position="102"/>
    </location>
    <ligand>
        <name>Mg(2+)</name>
        <dbReference type="ChEBI" id="CHEBI:18420"/>
        <label>1</label>
        <note>catalytic</note>
    </ligand>
</feature>
<keyword evidence="4 7" id="KW-0378">Hydrolase</keyword>
<dbReference type="PROSITE" id="PS00629">
    <property type="entry name" value="IMP_1"/>
    <property type="match status" value="1"/>
</dbReference>
<dbReference type="Pfam" id="PF00459">
    <property type="entry name" value="Inositol_P"/>
    <property type="match status" value="1"/>
</dbReference>
<evidence type="ECO:0000256" key="1">
    <source>
        <dbReference type="ARBA" id="ARBA00001946"/>
    </source>
</evidence>
<evidence type="ECO:0000256" key="7">
    <source>
        <dbReference type="RuleBase" id="RU364068"/>
    </source>
</evidence>
<dbReference type="Gene3D" id="3.40.190.80">
    <property type="match status" value="1"/>
</dbReference>
<feature type="binding site" evidence="6">
    <location>
        <position position="253"/>
    </location>
    <ligand>
        <name>Mg(2+)</name>
        <dbReference type="ChEBI" id="CHEBI:18420"/>
        <label>1</label>
        <note>catalytic</note>
    </ligand>
</feature>
<keyword evidence="3 6" id="KW-0479">Metal-binding</keyword>
<dbReference type="InterPro" id="IPR020550">
    <property type="entry name" value="Inositol_monophosphatase_CS"/>
</dbReference>
<comment type="catalytic activity">
    <reaction evidence="7">
        <text>a myo-inositol phosphate + H2O = myo-inositol + phosphate</text>
        <dbReference type="Rhea" id="RHEA:24056"/>
        <dbReference type="ChEBI" id="CHEBI:15377"/>
        <dbReference type="ChEBI" id="CHEBI:17268"/>
        <dbReference type="ChEBI" id="CHEBI:43474"/>
        <dbReference type="ChEBI" id="CHEBI:84139"/>
        <dbReference type="EC" id="3.1.3.25"/>
    </reaction>
</comment>
<dbReference type="CDD" id="cd01639">
    <property type="entry name" value="IMPase"/>
    <property type="match status" value="1"/>
</dbReference>
<dbReference type="GO" id="GO:0046872">
    <property type="term" value="F:metal ion binding"/>
    <property type="evidence" value="ECO:0007669"/>
    <property type="project" value="UniProtKB-KW"/>
</dbReference>
<protein>
    <recommendedName>
        <fullName evidence="7">Inositol-1-monophosphatase</fullName>
        <ecNumber evidence="7">3.1.3.25</ecNumber>
    </recommendedName>
</protein>
<dbReference type="Proteomes" id="UP000232323">
    <property type="component" value="Unassembled WGS sequence"/>
</dbReference>
<dbReference type="GO" id="GO:0006021">
    <property type="term" value="P:inositol biosynthetic process"/>
    <property type="evidence" value="ECO:0007669"/>
    <property type="project" value="UniProtKB-UniPathway"/>
</dbReference>
<evidence type="ECO:0000256" key="5">
    <source>
        <dbReference type="ARBA" id="ARBA00022842"/>
    </source>
</evidence>
<dbReference type="InterPro" id="IPR033942">
    <property type="entry name" value="IMPase"/>
</dbReference>
<dbReference type="PRINTS" id="PR00377">
    <property type="entry name" value="IMPHPHTASES"/>
</dbReference>
<evidence type="ECO:0000256" key="4">
    <source>
        <dbReference type="ARBA" id="ARBA00022801"/>
    </source>
</evidence>
<keyword evidence="5 6" id="KW-0460">Magnesium</keyword>
<proteinExistence type="inferred from homology"/>
<dbReference type="PANTHER" id="PTHR20854:SF17">
    <property type="entry name" value="PHOSPHATASE IMPL1, CHLOROPLASTIC"/>
    <property type="match status" value="1"/>
</dbReference>
<comment type="pathway">
    <text evidence="7">Polyol metabolism; myo-inositol biosynthesis; myo-inositol from D-glucose 6-phosphate: step 2/2.</text>
</comment>
<dbReference type="GO" id="GO:0046854">
    <property type="term" value="P:phosphatidylinositol phosphate biosynthetic process"/>
    <property type="evidence" value="ECO:0007669"/>
    <property type="project" value="InterPro"/>
</dbReference>
<name>A0A250X2U4_9CHLO</name>
<evidence type="ECO:0000313" key="9">
    <source>
        <dbReference type="Proteomes" id="UP000232323"/>
    </source>
</evidence>
<keyword evidence="9" id="KW-1185">Reference proteome</keyword>
<organism evidence="8 9">
    <name type="scientific">Chlamydomonas eustigma</name>
    <dbReference type="NCBI Taxonomy" id="1157962"/>
    <lineage>
        <taxon>Eukaryota</taxon>
        <taxon>Viridiplantae</taxon>
        <taxon>Chlorophyta</taxon>
        <taxon>core chlorophytes</taxon>
        <taxon>Chlorophyceae</taxon>
        <taxon>CS clade</taxon>
        <taxon>Chlamydomonadales</taxon>
        <taxon>Chlamydomonadaceae</taxon>
        <taxon>Chlamydomonas</taxon>
    </lineage>
</organism>
<dbReference type="PANTHER" id="PTHR20854">
    <property type="entry name" value="INOSITOL MONOPHOSPHATASE"/>
    <property type="match status" value="1"/>
</dbReference>
<dbReference type="GO" id="GO:0007165">
    <property type="term" value="P:signal transduction"/>
    <property type="evidence" value="ECO:0007669"/>
    <property type="project" value="TreeGrafter"/>
</dbReference>
<dbReference type="FunFam" id="3.30.540.10:FF:000003">
    <property type="entry name" value="Inositol-1-monophosphatase"/>
    <property type="match status" value="1"/>
</dbReference>
<gene>
    <name evidence="8" type="ORF">CEUSTIGMA_g4526.t1</name>
</gene>
<comment type="similarity">
    <text evidence="2 7">Belongs to the inositol monophosphatase superfamily.</text>
</comment>
<evidence type="ECO:0000256" key="6">
    <source>
        <dbReference type="PIRSR" id="PIRSR600760-2"/>
    </source>
</evidence>
<dbReference type="EMBL" id="BEGY01000022">
    <property type="protein sequence ID" value="GAX77080.1"/>
    <property type="molecule type" value="Genomic_DNA"/>
</dbReference>
<dbReference type="InterPro" id="IPR000760">
    <property type="entry name" value="Inositol_monophosphatase-like"/>
</dbReference>
<comment type="caution">
    <text evidence="8">The sequence shown here is derived from an EMBL/GenBank/DDBJ whole genome shotgun (WGS) entry which is preliminary data.</text>
</comment>
<dbReference type="AlphaFoldDB" id="A0A250X2U4"/>
<dbReference type="STRING" id="1157962.A0A250X2U4"/>
<evidence type="ECO:0000256" key="3">
    <source>
        <dbReference type="ARBA" id="ARBA00022723"/>
    </source>
</evidence>
<dbReference type="Gene3D" id="3.30.540.10">
    <property type="entry name" value="Fructose-1,6-Bisphosphatase, subunit A, domain 1"/>
    <property type="match status" value="1"/>
</dbReference>
<feature type="binding site" evidence="6">
    <location>
        <position position="121"/>
    </location>
    <ligand>
        <name>Mg(2+)</name>
        <dbReference type="ChEBI" id="CHEBI:18420"/>
        <label>1</label>
        <note>catalytic</note>
    </ligand>
</feature>
<accession>A0A250X2U4</accession>
<sequence>MQQSSDQVLVTTVWSYYENMLFTRCMASMAAAADVTEPEDLMKIAQQAASAGAQVVLEALDKPRLIKLKGALDLVTETDVASEKAVLEVLKRHCPHHAVLGEEGGVSGDPSSGYLWCVDPLDGTTNFAHQYPAFAVSVGVMKGLTPVAGCVVEFAGGPGTWVTRTYTASLGGGAMLNGRTIKTSSVTDIEQSLLVTGFGYDHGAAWALNMEFFKYFTDKARGVRRLGAASVDLCHVACGMAESYWEYLLKPWDTCAGVIILTEAGGKVTTLDGQLYSPFHRSLLASNGGMHARVLEVTACRTKTLSVECGVDLSPWLIPDGYDAFGLKSY</sequence>
<evidence type="ECO:0000256" key="2">
    <source>
        <dbReference type="ARBA" id="ARBA00009759"/>
    </source>
</evidence>
<dbReference type="GO" id="GO:0008934">
    <property type="term" value="F:inositol monophosphate 1-phosphatase activity"/>
    <property type="evidence" value="ECO:0007669"/>
    <property type="project" value="InterPro"/>
</dbReference>
<dbReference type="SUPFAM" id="SSF56655">
    <property type="entry name" value="Carbohydrate phosphatase"/>
    <property type="match status" value="1"/>
</dbReference>
<comment type="cofactor">
    <cofactor evidence="1 6 7">
        <name>Mg(2+)</name>
        <dbReference type="ChEBI" id="CHEBI:18420"/>
    </cofactor>
</comment>
<reference evidence="8 9" key="1">
    <citation type="submission" date="2017-08" db="EMBL/GenBank/DDBJ databases">
        <title>Acidophilic green algal genome provides insights into adaptation to an acidic environment.</title>
        <authorList>
            <person name="Hirooka S."/>
            <person name="Hirose Y."/>
            <person name="Kanesaki Y."/>
            <person name="Higuchi S."/>
            <person name="Fujiwara T."/>
            <person name="Onuma R."/>
            <person name="Era A."/>
            <person name="Ohbayashi R."/>
            <person name="Uzuka A."/>
            <person name="Nozaki H."/>
            <person name="Yoshikawa H."/>
            <person name="Miyagishima S.Y."/>
        </authorList>
    </citation>
    <scope>NUCLEOTIDE SEQUENCE [LARGE SCALE GENOMIC DNA]</scope>
    <source>
        <strain evidence="8 9">NIES-2499</strain>
    </source>
</reference>